<protein>
    <submittedName>
        <fullName evidence="1">DUF4170 domain-containing protein</fullName>
    </submittedName>
</protein>
<evidence type="ECO:0000313" key="2">
    <source>
        <dbReference type="Proteomes" id="UP001139516"/>
    </source>
</evidence>
<proteinExistence type="predicted"/>
<dbReference type="RefSeq" id="WP_248665995.1">
    <property type="nucleotide sequence ID" value="NZ_JALPRX010000019.1"/>
</dbReference>
<dbReference type="Proteomes" id="UP001139516">
    <property type="component" value="Unassembled WGS sequence"/>
</dbReference>
<comment type="caution">
    <text evidence="1">The sequence shown here is derived from an EMBL/GenBank/DDBJ whole genome shotgun (WGS) entry which is preliminary data.</text>
</comment>
<dbReference type="AlphaFoldDB" id="A0A9X1Y460"/>
<reference evidence="1" key="1">
    <citation type="submission" date="2022-04" db="EMBL/GenBank/DDBJ databases">
        <title>Roseomonas acroporae sp. nov., isolated from coral Acropora digitifera.</title>
        <authorList>
            <person name="Sun H."/>
        </authorList>
    </citation>
    <scope>NUCLEOTIDE SEQUENCE</scope>
    <source>
        <strain evidence="1">NAR14</strain>
    </source>
</reference>
<dbReference type="Pfam" id="PF13773">
    <property type="entry name" value="DUF4170"/>
    <property type="match status" value="1"/>
</dbReference>
<evidence type="ECO:0000313" key="1">
    <source>
        <dbReference type="EMBL" id="MCK8783874.1"/>
    </source>
</evidence>
<organism evidence="1 2">
    <name type="scientific">Roseomonas acroporae</name>
    <dbReference type="NCBI Taxonomy" id="2937791"/>
    <lineage>
        <taxon>Bacteria</taxon>
        <taxon>Pseudomonadati</taxon>
        <taxon>Pseudomonadota</taxon>
        <taxon>Alphaproteobacteria</taxon>
        <taxon>Acetobacterales</taxon>
        <taxon>Roseomonadaceae</taxon>
        <taxon>Roseomonas</taxon>
    </lineage>
</organism>
<gene>
    <name evidence="1" type="ORF">M0638_05700</name>
</gene>
<keyword evidence="2" id="KW-1185">Reference proteome</keyword>
<dbReference type="Gene3D" id="3.30.70.2400">
    <property type="entry name" value="Uncharacterised protein PF13773, DUF4170"/>
    <property type="match status" value="1"/>
</dbReference>
<sequence length="74" mass="8476">MADPKSPIAPTLYFVWGGVFVDREFHTLEAGTEECYGPFHDADTAERTWKEKARRNIDIAQHRLFVISAPQPGW</sequence>
<accession>A0A9X1Y460</accession>
<dbReference type="InterPro" id="IPR025226">
    <property type="entry name" value="DUF4170"/>
</dbReference>
<name>A0A9X1Y460_9PROT</name>
<dbReference type="EMBL" id="JALPRX010000019">
    <property type="protein sequence ID" value="MCK8783874.1"/>
    <property type="molecule type" value="Genomic_DNA"/>
</dbReference>